<comment type="caution">
    <text evidence="2">The sequence shown here is derived from an EMBL/GenBank/DDBJ whole genome shotgun (WGS) entry which is preliminary data.</text>
</comment>
<dbReference type="AlphaFoldDB" id="A0A8S3Y4V1"/>
<feature type="region of interest" description="Disordered" evidence="1">
    <location>
        <begin position="1"/>
        <end position="82"/>
    </location>
</feature>
<evidence type="ECO:0000313" key="3">
    <source>
        <dbReference type="Proteomes" id="UP000691718"/>
    </source>
</evidence>
<evidence type="ECO:0000256" key="1">
    <source>
        <dbReference type="SAM" id="MobiDB-lite"/>
    </source>
</evidence>
<feature type="compositionally biased region" description="Basic and acidic residues" evidence="1">
    <location>
        <begin position="1"/>
        <end position="13"/>
    </location>
</feature>
<keyword evidence="3" id="KW-1185">Reference proteome</keyword>
<sequence>MDARQQERILHWLEEEEEEILGGEDDEDGNHIYPDETSEHNTDSEQECDDGDPETQDHVSESSEDQQMDVDSSDSDDNEPLIHMSSQNFYFVKKKIKVATIKQFANGGRHRTHRVSEQGDRI</sequence>
<dbReference type="Proteomes" id="UP000691718">
    <property type="component" value="Unassembled WGS sequence"/>
</dbReference>
<feature type="compositionally biased region" description="Acidic residues" evidence="1">
    <location>
        <begin position="14"/>
        <end position="28"/>
    </location>
</feature>
<dbReference type="OrthoDB" id="7418383at2759"/>
<gene>
    <name evidence="2" type="ORF">PAPOLLO_LOCUS26300</name>
</gene>
<accession>A0A8S3Y4V1</accession>
<feature type="compositionally biased region" description="Basic and acidic residues" evidence="1">
    <location>
        <begin position="29"/>
        <end position="43"/>
    </location>
</feature>
<evidence type="ECO:0000313" key="2">
    <source>
        <dbReference type="EMBL" id="CAG5055398.1"/>
    </source>
</evidence>
<feature type="compositionally biased region" description="Acidic residues" evidence="1">
    <location>
        <begin position="62"/>
        <end position="79"/>
    </location>
</feature>
<reference evidence="2" key="1">
    <citation type="submission" date="2021-04" db="EMBL/GenBank/DDBJ databases">
        <authorList>
            <person name="Tunstrom K."/>
        </authorList>
    </citation>
    <scope>NUCLEOTIDE SEQUENCE</scope>
</reference>
<name>A0A8S3Y4V1_PARAO</name>
<feature type="compositionally biased region" description="Acidic residues" evidence="1">
    <location>
        <begin position="44"/>
        <end position="54"/>
    </location>
</feature>
<dbReference type="EMBL" id="CAJQZP010001576">
    <property type="protein sequence ID" value="CAG5055398.1"/>
    <property type="molecule type" value="Genomic_DNA"/>
</dbReference>
<protein>
    <submittedName>
        <fullName evidence="2">(apollo) hypothetical protein</fullName>
    </submittedName>
</protein>
<proteinExistence type="predicted"/>
<organism evidence="2 3">
    <name type="scientific">Parnassius apollo</name>
    <name type="common">Apollo butterfly</name>
    <name type="synonym">Papilio apollo</name>
    <dbReference type="NCBI Taxonomy" id="110799"/>
    <lineage>
        <taxon>Eukaryota</taxon>
        <taxon>Metazoa</taxon>
        <taxon>Ecdysozoa</taxon>
        <taxon>Arthropoda</taxon>
        <taxon>Hexapoda</taxon>
        <taxon>Insecta</taxon>
        <taxon>Pterygota</taxon>
        <taxon>Neoptera</taxon>
        <taxon>Endopterygota</taxon>
        <taxon>Lepidoptera</taxon>
        <taxon>Glossata</taxon>
        <taxon>Ditrysia</taxon>
        <taxon>Papilionoidea</taxon>
        <taxon>Papilionidae</taxon>
        <taxon>Parnassiinae</taxon>
        <taxon>Parnassini</taxon>
        <taxon>Parnassius</taxon>
        <taxon>Parnassius</taxon>
    </lineage>
</organism>